<keyword evidence="1" id="KW-1277">Toxin-antitoxin system</keyword>
<sequence length="77" mass="9186">MTQKTISLPEDVYNALKKQKRKGESFPELIKRLLQEKHARENNLEKLAGSLKEDDEWDRILEDIYEDRKKPARFKGE</sequence>
<reference evidence="2" key="1">
    <citation type="journal article" date="2014" name="Front. Microbiol.">
        <title>High frequency of phylogenetically diverse reductive dehalogenase-homologous genes in deep subseafloor sedimentary metagenomes.</title>
        <authorList>
            <person name="Kawai M."/>
            <person name="Futagami T."/>
            <person name="Toyoda A."/>
            <person name="Takaki Y."/>
            <person name="Nishi S."/>
            <person name="Hori S."/>
            <person name="Arai W."/>
            <person name="Tsubouchi T."/>
            <person name="Morono Y."/>
            <person name="Uchiyama I."/>
            <person name="Ito T."/>
            <person name="Fujiyama A."/>
            <person name="Inagaki F."/>
            <person name="Takami H."/>
        </authorList>
    </citation>
    <scope>NUCLEOTIDE SEQUENCE</scope>
    <source>
        <strain evidence="2">Expedition CK06-06</strain>
    </source>
</reference>
<accession>X1R9C4</accession>
<comment type="caution">
    <text evidence="2">The sequence shown here is derived from an EMBL/GenBank/DDBJ whole genome shotgun (WGS) entry which is preliminary data.</text>
</comment>
<proteinExistence type="predicted"/>
<protein>
    <recommendedName>
        <fullName evidence="3">Antitoxin</fullName>
    </recommendedName>
</protein>
<evidence type="ECO:0000313" key="2">
    <source>
        <dbReference type="EMBL" id="GAI77342.1"/>
    </source>
</evidence>
<name>X1R9C4_9ZZZZ</name>
<dbReference type="AlphaFoldDB" id="X1R9C4"/>
<dbReference type="InterPro" id="IPR003847">
    <property type="entry name" value="Put_antitoxin"/>
</dbReference>
<gene>
    <name evidence="2" type="ORF">S12H4_25790</name>
</gene>
<dbReference type="Pfam" id="PF02697">
    <property type="entry name" value="VAPB_antitox"/>
    <property type="match status" value="1"/>
</dbReference>
<evidence type="ECO:0008006" key="3">
    <source>
        <dbReference type="Google" id="ProtNLM"/>
    </source>
</evidence>
<dbReference type="EMBL" id="BARW01014572">
    <property type="protein sequence ID" value="GAI77342.1"/>
    <property type="molecule type" value="Genomic_DNA"/>
</dbReference>
<organism evidence="2">
    <name type="scientific">marine sediment metagenome</name>
    <dbReference type="NCBI Taxonomy" id="412755"/>
    <lineage>
        <taxon>unclassified sequences</taxon>
        <taxon>metagenomes</taxon>
        <taxon>ecological metagenomes</taxon>
    </lineage>
</organism>
<evidence type="ECO:0000256" key="1">
    <source>
        <dbReference type="ARBA" id="ARBA00022649"/>
    </source>
</evidence>